<keyword evidence="8" id="KW-1185">Reference proteome</keyword>
<dbReference type="Pfam" id="PF14464">
    <property type="entry name" value="Prok-JAB"/>
    <property type="match status" value="1"/>
</dbReference>
<proteinExistence type="predicted"/>
<comment type="caution">
    <text evidence="7">The sequence shown here is derived from an EMBL/GenBank/DDBJ whole genome shotgun (WGS) entry which is preliminary data.</text>
</comment>
<dbReference type="EMBL" id="POTY01000051">
    <property type="protein sequence ID" value="PZG19806.1"/>
    <property type="molecule type" value="Genomic_DNA"/>
</dbReference>
<feature type="domain" description="JAB" evidence="6">
    <location>
        <begin position="11"/>
        <end position="122"/>
    </location>
</feature>
<evidence type="ECO:0000256" key="3">
    <source>
        <dbReference type="ARBA" id="ARBA00022801"/>
    </source>
</evidence>
<evidence type="ECO:0000259" key="6">
    <source>
        <dbReference type="Pfam" id="PF14464"/>
    </source>
</evidence>
<dbReference type="GO" id="GO:0046872">
    <property type="term" value="F:metal ion binding"/>
    <property type="evidence" value="ECO:0007669"/>
    <property type="project" value="UniProtKB-KW"/>
</dbReference>
<keyword evidence="2" id="KW-0479">Metal-binding</keyword>
<dbReference type="Proteomes" id="UP000248924">
    <property type="component" value="Unassembled WGS sequence"/>
</dbReference>
<keyword evidence="3" id="KW-0378">Hydrolase</keyword>
<dbReference type="GO" id="GO:0006508">
    <property type="term" value="P:proteolysis"/>
    <property type="evidence" value="ECO:0007669"/>
    <property type="project" value="UniProtKB-KW"/>
</dbReference>
<keyword evidence="4" id="KW-0862">Zinc</keyword>
<evidence type="ECO:0000256" key="1">
    <source>
        <dbReference type="ARBA" id="ARBA00022670"/>
    </source>
</evidence>
<keyword evidence="5" id="KW-0482">Metalloprotease</keyword>
<reference evidence="7 8" key="1">
    <citation type="submission" date="2018-01" db="EMBL/GenBank/DDBJ databases">
        <title>Draft genome sequence of Jishengella sp. NA12.</title>
        <authorList>
            <person name="Sahin N."/>
            <person name="Ay H."/>
            <person name="Saygin H."/>
        </authorList>
    </citation>
    <scope>NUCLEOTIDE SEQUENCE [LARGE SCALE GENOMIC DNA]</scope>
    <source>
        <strain evidence="7 8">NA12</strain>
    </source>
</reference>
<organism evidence="7 8">
    <name type="scientific">Micromonospora craterilacus</name>
    <dbReference type="NCBI Taxonomy" id="1655439"/>
    <lineage>
        <taxon>Bacteria</taxon>
        <taxon>Bacillati</taxon>
        <taxon>Actinomycetota</taxon>
        <taxon>Actinomycetes</taxon>
        <taxon>Micromonosporales</taxon>
        <taxon>Micromonosporaceae</taxon>
        <taxon>Micromonospora</taxon>
    </lineage>
</organism>
<evidence type="ECO:0000256" key="5">
    <source>
        <dbReference type="ARBA" id="ARBA00023049"/>
    </source>
</evidence>
<evidence type="ECO:0000256" key="4">
    <source>
        <dbReference type="ARBA" id="ARBA00022833"/>
    </source>
</evidence>
<dbReference type="AlphaFoldDB" id="A0A2W2E6A6"/>
<gene>
    <name evidence="7" type="ORF">C1I95_10865</name>
</gene>
<keyword evidence="1" id="KW-0645">Protease</keyword>
<evidence type="ECO:0000313" key="7">
    <source>
        <dbReference type="EMBL" id="PZG19806.1"/>
    </source>
</evidence>
<dbReference type="InterPro" id="IPR028090">
    <property type="entry name" value="JAB_dom_prok"/>
</dbReference>
<dbReference type="Gene3D" id="3.40.140.10">
    <property type="entry name" value="Cytidine Deaminase, domain 2"/>
    <property type="match status" value="1"/>
</dbReference>
<sequence>MTGPVPVVIHADARQTINEAAGRAAPLEAGGLLLGWWDSDRVIVRSAVEVVDPAASGTSWIRRENLAQQALDRAIATLGHPWMGYVGDWHSHPAPCEASAQDLKSIRSASRAYPRPLLLIVHRSGGVLDIRAARRGRSQTVLEVTA</sequence>
<evidence type="ECO:0000313" key="8">
    <source>
        <dbReference type="Proteomes" id="UP000248924"/>
    </source>
</evidence>
<accession>A0A2W2E6A6</accession>
<dbReference type="GO" id="GO:0008237">
    <property type="term" value="F:metallopeptidase activity"/>
    <property type="evidence" value="ECO:0007669"/>
    <property type="project" value="UniProtKB-KW"/>
</dbReference>
<protein>
    <recommendedName>
        <fullName evidence="6">JAB domain-containing protein</fullName>
    </recommendedName>
</protein>
<name>A0A2W2E6A6_9ACTN</name>
<dbReference type="SUPFAM" id="SSF102712">
    <property type="entry name" value="JAB1/MPN domain"/>
    <property type="match status" value="1"/>
</dbReference>
<evidence type="ECO:0000256" key="2">
    <source>
        <dbReference type="ARBA" id="ARBA00022723"/>
    </source>
</evidence>